<dbReference type="RefSeq" id="WP_213238437.1">
    <property type="nucleotide sequence ID" value="NZ_JAHBCL010000046.1"/>
</dbReference>
<keyword evidence="6" id="KW-1185">Reference proteome</keyword>
<dbReference type="PANTHER" id="PTHR11516:SF41">
    <property type="entry name" value="3-METHYL-2-OXOBUTANOATE DEHYDROGENASE SUBUNIT ALPHA"/>
    <property type="match status" value="1"/>
</dbReference>
<proteinExistence type="predicted"/>
<dbReference type="Proteomes" id="UP000746471">
    <property type="component" value="Unassembled WGS sequence"/>
</dbReference>
<dbReference type="InterPro" id="IPR029061">
    <property type="entry name" value="THDP-binding"/>
</dbReference>
<reference evidence="5 6" key="1">
    <citation type="submission" date="2021-05" db="EMBL/GenBank/DDBJ databases">
        <title>Fusibacter ferrireducens sp. nov., an anaerobic, sulfur- and Fe-reducing bacterium isolated from the mangrove sediment.</title>
        <authorList>
            <person name="Qiu D."/>
        </authorList>
    </citation>
    <scope>NUCLEOTIDE SEQUENCE [LARGE SCALE GENOMIC DNA]</scope>
    <source>
        <strain evidence="5 6">DSM 12116</strain>
    </source>
</reference>
<evidence type="ECO:0000259" key="4">
    <source>
        <dbReference type="Pfam" id="PF00676"/>
    </source>
</evidence>
<sequence>MKYSNEELVSMYRQMIVGRVYCDSIEREIMKGKVIGMHHLSQGQEAVSVGVAFALKEDDWILPTHRWQAGLLKILDIKKFAAEQYGKVDGYCQGMGCDFHMSSKKDNMIYSNGIMGQNFPTAVGFAHSLKRAGKGQVVVAGEGDGAFSEGINYEAFIFAEKYEEPVVFVVEDNGYAISYKSSSYKKNLAERGNAFGIDAVTVDGNDVIAVREAVETAIESARNCKPCMVEVKTLRWGGHYVGGDPQKYRTKKEVEELEHAKKYNDPIKRLEETLVNMNILDQGKIAAIWQSVTDEVEEALEFAYNASYPSADVILDSHKVYAQPMEV</sequence>
<organism evidence="5 6">
    <name type="scientific">Fusibacter paucivorans</name>
    <dbReference type="NCBI Taxonomy" id="76009"/>
    <lineage>
        <taxon>Bacteria</taxon>
        <taxon>Bacillati</taxon>
        <taxon>Bacillota</taxon>
        <taxon>Clostridia</taxon>
        <taxon>Eubacteriales</taxon>
        <taxon>Eubacteriales Family XII. Incertae Sedis</taxon>
        <taxon>Fusibacter</taxon>
    </lineage>
</organism>
<comment type="caution">
    <text evidence="5">The sequence shown here is derived from an EMBL/GenBank/DDBJ whole genome shotgun (WGS) entry which is preliminary data.</text>
</comment>
<dbReference type="EMBL" id="JAHBCL010000046">
    <property type="protein sequence ID" value="MBS7528580.1"/>
    <property type="molecule type" value="Genomic_DNA"/>
</dbReference>
<dbReference type="Gene3D" id="3.40.50.970">
    <property type="match status" value="1"/>
</dbReference>
<dbReference type="InterPro" id="IPR001017">
    <property type="entry name" value="DH_E1"/>
</dbReference>
<protein>
    <submittedName>
        <fullName evidence="5">Thiamine pyrophosphate-dependent dehydrogenase E1 component subunit alpha</fullName>
    </submittedName>
</protein>
<dbReference type="SUPFAM" id="SSF52518">
    <property type="entry name" value="Thiamin diphosphate-binding fold (THDP-binding)"/>
    <property type="match status" value="1"/>
</dbReference>
<keyword evidence="3" id="KW-0786">Thiamine pyrophosphate</keyword>
<dbReference type="InterPro" id="IPR050642">
    <property type="entry name" value="PDH_E1_Alpha_Subunit"/>
</dbReference>
<name>A0ABS5PTT8_9FIRM</name>
<evidence type="ECO:0000256" key="2">
    <source>
        <dbReference type="ARBA" id="ARBA00023002"/>
    </source>
</evidence>
<dbReference type="Pfam" id="PF00676">
    <property type="entry name" value="E1_dh"/>
    <property type="match status" value="1"/>
</dbReference>
<dbReference type="PANTHER" id="PTHR11516">
    <property type="entry name" value="PYRUVATE DEHYDROGENASE E1 COMPONENT, ALPHA SUBUNIT BACTERIAL AND ORGANELLAR"/>
    <property type="match status" value="1"/>
</dbReference>
<comment type="cofactor">
    <cofactor evidence="1">
        <name>thiamine diphosphate</name>
        <dbReference type="ChEBI" id="CHEBI:58937"/>
    </cofactor>
</comment>
<feature type="domain" description="Dehydrogenase E1 component" evidence="4">
    <location>
        <begin position="15"/>
        <end position="310"/>
    </location>
</feature>
<evidence type="ECO:0000313" key="5">
    <source>
        <dbReference type="EMBL" id="MBS7528580.1"/>
    </source>
</evidence>
<dbReference type="CDD" id="cd02000">
    <property type="entry name" value="TPP_E1_PDC_ADC_BCADC"/>
    <property type="match status" value="1"/>
</dbReference>
<accession>A0ABS5PTT8</accession>
<evidence type="ECO:0000256" key="3">
    <source>
        <dbReference type="ARBA" id="ARBA00023052"/>
    </source>
</evidence>
<keyword evidence="2" id="KW-0560">Oxidoreductase</keyword>
<evidence type="ECO:0000256" key="1">
    <source>
        <dbReference type="ARBA" id="ARBA00001964"/>
    </source>
</evidence>
<evidence type="ECO:0000313" key="6">
    <source>
        <dbReference type="Proteomes" id="UP000746471"/>
    </source>
</evidence>
<gene>
    <name evidence="5" type="ORF">KHM83_18080</name>
</gene>